<dbReference type="GO" id="GO:0046872">
    <property type="term" value="F:metal ion binding"/>
    <property type="evidence" value="ECO:0007669"/>
    <property type="project" value="UniProtKB-KW"/>
</dbReference>
<dbReference type="AlphaFoldDB" id="A0A4D7QKN7"/>
<dbReference type="Gene3D" id="3.40.630.10">
    <property type="entry name" value="Zn peptidases"/>
    <property type="match status" value="1"/>
</dbReference>
<feature type="binding site" evidence="7">
    <location>
        <position position="200"/>
    </location>
    <ligand>
        <name>Zn(2+)</name>
        <dbReference type="ChEBI" id="CHEBI:29105"/>
        <label>1</label>
    </ligand>
</feature>
<dbReference type="SUPFAM" id="SSF53187">
    <property type="entry name" value="Zn-dependent exopeptidases"/>
    <property type="match status" value="1"/>
</dbReference>
<evidence type="ECO:0000256" key="4">
    <source>
        <dbReference type="ARBA" id="ARBA00022723"/>
    </source>
</evidence>
<dbReference type="PIRSF" id="PIRSF001235">
    <property type="entry name" value="Amidase_carbamoylase"/>
    <property type="match status" value="1"/>
</dbReference>
<dbReference type="CDD" id="cd03884">
    <property type="entry name" value="M20_bAS"/>
    <property type="match status" value="1"/>
</dbReference>
<dbReference type="EMBL" id="CP039865">
    <property type="protein sequence ID" value="QCK85944.1"/>
    <property type="molecule type" value="Genomic_DNA"/>
</dbReference>
<accession>A0A4D7QKN7</accession>
<dbReference type="PANTHER" id="PTHR32494:SF19">
    <property type="entry name" value="ALLANTOATE DEIMINASE-RELATED"/>
    <property type="match status" value="1"/>
</dbReference>
<protein>
    <submittedName>
        <fullName evidence="9">Zn-dependent hydrolase</fullName>
    </submittedName>
</protein>
<dbReference type="Pfam" id="PF01546">
    <property type="entry name" value="Peptidase_M20"/>
    <property type="match status" value="1"/>
</dbReference>
<evidence type="ECO:0000256" key="3">
    <source>
        <dbReference type="ARBA" id="ARBA00011738"/>
    </source>
</evidence>
<evidence type="ECO:0000256" key="6">
    <source>
        <dbReference type="ARBA" id="ARBA00023211"/>
    </source>
</evidence>
<dbReference type="PANTHER" id="PTHR32494">
    <property type="entry name" value="ALLANTOATE DEIMINASE-RELATED"/>
    <property type="match status" value="1"/>
</dbReference>
<dbReference type="RefSeq" id="WP_137099276.1">
    <property type="nucleotide sequence ID" value="NZ_CP039865.1"/>
</dbReference>
<keyword evidence="6" id="KW-0464">Manganese</keyword>
<dbReference type="OrthoDB" id="9808195at2"/>
<reference evidence="9 10" key="1">
    <citation type="submission" date="2019-04" db="EMBL/GenBank/DDBJ databases">
        <title>Phreatobacter aquaticus sp. nov.</title>
        <authorList>
            <person name="Choi A."/>
            <person name="Baek K."/>
        </authorList>
    </citation>
    <scope>NUCLEOTIDE SEQUENCE [LARGE SCALE GENOMIC DNA]</scope>
    <source>
        <strain evidence="9 10">NMCR1094</strain>
    </source>
</reference>
<evidence type="ECO:0000256" key="2">
    <source>
        <dbReference type="ARBA" id="ARBA00006153"/>
    </source>
</evidence>
<dbReference type="InterPro" id="IPR002933">
    <property type="entry name" value="Peptidase_M20"/>
</dbReference>
<dbReference type="GO" id="GO:0016813">
    <property type="term" value="F:hydrolase activity, acting on carbon-nitrogen (but not peptide) bonds, in linear amidines"/>
    <property type="evidence" value="ECO:0007669"/>
    <property type="project" value="InterPro"/>
</dbReference>
<evidence type="ECO:0000256" key="5">
    <source>
        <dbReference type="ARBA" id="ARBA00022801"/>
    </source>
</evidence>
<sequence>MTANTLPSQAAVSDASHPRLRRDLDALAAIGRDPAGGWSRLAFGEADRKVHAWFMDIAKAAGLAVRMDSFGNVIARLEGPPQARAIVIGSHLDTVQNGGLLDGALGVLSGLEAVRRVIETGAERRHAIEVIAFRDEEGRFGAFSGSRAMMGTLSPADIARMRASDGTGLSEAMREAGFDPDRAGEARREPGEIGAYLELHIEQGPVLESQARCIGVVSAIAGQERLSVRFTGAPDHAGTTPMGLRRDAFAAAARFADRFRSFILAEGGPETRGTIGIVKVLPNAGNVVPSEVRIGLEIRDIDAVRLAALAGAMDGLAADAAQAMNVDHQVRRVYGAAPVPMNGELTALLDAAARDLGHEPLSLPSGAGHDAAIIAEFAPAALMFVPSVGGRSHCPEEHTAWPDIVAGVAVLEAALRRLSASPLPNGVPPGAP</sequence>
<keyword evidence="4 7" id="KW-0479">Metal-binding</keyword>
<comment type="cofactor">
    <cofactor evidence="1">
        <name>Mn(2+)</name>
        <dbReference type="ChEBI" id="CHEBI:29035"/>
    </cofactor>
</comment>
<evidence type="ECO:0000313" key="10">
    <source>
        <dbReference type="Proteomes" id="UP000298588"/>
    </source>
</evidence>
<dbReference type="NCBIfam" id="TIGR01879">
    <property type="entry name" value="hydantase"/>
    <property type="match status" value="1"/>
</dbReference>
<feature type="binding site" evidence="8">
    <location>
        <position position="286"/>
    </location>
    <ligand>
        <name>allantoate</name>
        <dbReference type="ChEBI" id="CHEBI:17536"/>
    </ligand>
</feature>
<dbReference type="Proteomes" id="UP000298588">
    <property type="component" value="Chromosome"/>
</dbReference>
<dbReference type="KEGG" id="paqt:E8L99_09325"/>
<evidence type="ECO:0000256" key="7">
    <source>
        <dbReference type="PIRSR" id="PIRSR001235-1"/>
    </source>
</evidence>
<evidence type="ECO:0000256" key="8">
    <source>
        <dbReference type="PIRSR" id="PIRSR001235-2"/>
    </source>
</evidence>
<dbReference type="SUPFAM" id="SSF55031">
    <property type="entry name" value="Bacterial exopeptidase dimerisation domain"/>
    <property type="match status" value="1"/>
</dbReference>
<gene>
    <name evidence="9" type="ORF">E8L99_09325</name>
</gene>
<evidence type="ECO:0000256" key="1">
    <source>
        <dbReference type="ARBA" id="ARBA00001936"/>
    </source>
</evidence>
<dbReference type="NCBIfam" id="NF006771">
    <property type="entry name" value="PRK09290.1-5"/>
    <property type="match status" value="1"/>
</dbReference>
<dbReference type="Gene3D" id="3.30.70.360">
    <property type="match status" value="1"/>
</dbReference>
<keyword evidence="10" id="KW-1185">Reference proteome</keyword>
<proteinExistence type="inferred from homology"/>
<feature type="binding site" evidence="7">
    <location>
        <position position="102"/>
    </location>
    <ligand>
        <name>Zn(2+)</name>
        <dbReference type="ChEBI" id="CHEBI:29105"/>
        <label>1</label>
    </ligand>
</feature>
<name>A0A4D7QKN7_9HYPH</name>
<feature type="binding site" evidence="7">
    <location>
        <position position="137"/>
    </location>
    <ligand>
        <name>Zn(2+)</name>
        <dbReference type="ChEBI" id="CHEBI:29105"/>
        <label>2</label>
    </ligand>
</feature>
<organism evidence="9 10">
    <name type="scientific">Phreatobacter aquaticus</name>
    <dbReference type="NCBI Taxonomy" id="2570229"/>
    <lineage>
        <taxon>Bacteria</taxon>
        <taxon>Pseudomonadati</taxon>
        <taxon>Pseudomonadota</taxon>
        <taxon>Alphaproteobacteria</taxon>
        <taxon>Hyphomicrobiales</taxon>
        <taxon>Phreatobacteraceae</taxon>
        <taxon>Phreatobacter</taxon>
    </lineage>
</organism>
<dbReference type="InterPro" id="IPR010158">
    <property type="entry name" value="Amidase_Cbmase"/>
</dbReference>
<comment type="similarity">
    <text evidence="2">Belongs to the peptidase M20 family.</text>
</comment>
<comment type="cofactor">
    <cofactor evidence="7">
        <name>Zn(2+)</name>
        <dbReference type="ChEBI" id="CHEBI:29105"/>
    </cofactor>
    <text evidence="7">Binds 2 Zn(2+) ions per subunit.</text>
</comment>
<dbReference type="InterPro" id="IPR036264">
    <property type="entry name" value="Bact_exopeptidase_dim_dom"/>
</dbReference>
<keyword evidence="5 9" id="KW-0378">Hydrolase</keyword>
<evidence type="ECO:0000313" key="9">
    <source>
        <dbReference type="EMBL" id="QCK85944.1"/>
    </source>
</evidence>
<feature type="binding site" evidence="8">
    <location>
        <position position="225"/>
    </location>
    <ligand>
        <name>allantoate</name>
        <dbReference type="ChEBI" id="CHEBI:17536"/>
    </ligand>
</feature>
<feature type="binding site" evidence="7">
    <location>
        <position position="91"/>
    </location>
    <ligand>
        <name>Zn(2+)</name>
        <dbReference type="ChEBI" id="CHEBI:29105"/>
        <label>1</label>
    </ligand>
</feature>
<keyword evidence="7" id="KW-0862">Zinc</keyword>
<feature type="binding site" evidence="7">
    <location>
        <position position="102"/>
    </location>
    <ligand>
        <name>Zn(2+)</name>
        <dbReference type="ChEBI" id="CHEBI:29105"/>
        <label>2</label>
    </ligand>
</feature>
<feature type="binding site" evidence="8">
    <location>
        <position position="299"/>
    </location>
    <ligand>
        <name>allantoate</name>
        <dbReference type="ChEBI" id="CHEBI:17536"/>
    </ligand>
</feature>
<comment type="subunit">
    <text evidence="3">Homodimer.</text>
</comment>
<feature type="binding site" evidence="7">
    <location>
        <position position="393"/>
    </location>
    <ligand>
        <name>Zn(2+)</name>
        <dbReference type="ChEBI" id="CHEBI:29105"/>
        <label>2</label>
    </ligand>
</feature>